<dbReference type="Proteomes" id="UP000006727">
    <property type="component" value="Chromosome 6"/>
</dbReference>
<proteinExistence type="predicted"/>
<evidence type="ECO:0000313" key="1">
    <source>
        <dbReference type="EMBL" id="PNR52202.1"/>
    </source>
</evidence>
<dbReference type="InParanoid" id="A0A2K1KEK3"/>
<evidence type="ECO:0000313" key="3">
    <source>
        <dbReference type="Proteomes" id="UP000006727"/>
    </source>
</evidence>
<reference evidence="1 3" key="2">
    <citation type="journal article" date="2018" name="Plant J.">
        <title>The Physcomitrella patens chromosome-scale assembly reveals moss genome structure and evolution.</title>
        <authorList>
            <person name="Lang D."/>
            <person name="Ullrich K.K."/>
            <person name="Murat F."/>
            <person name="Fuchs J."/>
            <person name="Jenkins J."/>
            <person name="Haas F.B."/>
            <person name="Piednoel M."/>
            <person name="Gundlach H."/>
            <person name="Van Bel M."/>
            <person name="Meyberg R."/>
            <person name="Vives C."/>
            <person name="Morata J."/>
            <person name="Symeonidi A."/>
            <person name="Hiss M."/>
            <person name="Muchero W."/>
            <person name="Kamisugi Y."/>
            <person name="Saleh O."/>
            <person name="Blanc G."/>
            <person name="Decker E.L."/>
            <person name="van Gessel N."/>
            <person name="Grimwood J."/>
            <person name="Hayes R.D."/>
            <person name="Graham S.W."/>
            <person name="Gunter L.E."/>
            <person name="McDaniel S.F."/>
            <person name="Hoernstein S.N.W."/>
            <person name="Larsson A."/>
            <person name="Li F.W."/>
            <person name="Perroud P.F."/>
            <person name="Phillips J."/>
            <person name="Ranjan P."/>
            <person name="Rokshar D.S."/>
            <person name="Rothfels C.J."/>
            <person name="Schneider L."/>
            <person name="Shu S."/>
            <person name="Stevenson D.W."/>
            <person name="Thummler F."/>
            <person name="Tillich M."/>
            <person name="Villarreal Aguilar J.C."/>
            <person name="Widiez T."/>
            <person name="Wong G.K."/>
            <person name="Wymore A."/>
            <person name="Zhang Y."/>
            <person name="Zimmer A.D."/>
            <person name="Quatrano R.S."/>
            <person name="Mayer K.F.X."/>
            <person name="Goodstein D."/>
            <person name="Casacuberta J.M."/>
            <person name="Vandepoele K."/>
            <person name="Reski R."/>
            <person name="Cuming A.C."/>
            <person name="Tuskan G.A."/>
            <person name="Maumus F."/>
            <person name="Salse J."/>
            <person name="Schmutz J."/>
            <person name="Rensing S.A."/>
        </authorList>
    </citation>
    <scope>NUCLEOTIDE SEQUENCE [LARGE SCALE GENOMIC DNA]</scope>
    <source>
        <strain evidence="2 3">cv. Gransden 2004</strain>
    </source>
</reference>
<organism evidence="1">
    <name type="scientific">Physcomitrium patens</name>
    <name type="common">Spreading-leaved earth moss</name>
    <name type="synonym">Physcomitrella patens</name>
    <dbReference type="NCBI Taxonomy" id="3218"/>
    <lineage>
        <taxon>Eukaryota</taxon>
        <taxon>Viridiplantae</taxon>
        <taxon>Streptophyta</taxon>
        <taxon>Embryophyta</taxon>
        <taxon>Bryophyta</taxon>
        <taxon>Bryophytina</taxon>
        <taxon>Bryopsida</taxon>
        <taxon>Funariidae</taxon>
        <taxon>Funariales</taxon>
        <taxon>Funariaceae</taxon>
        <taxon>Physcomitrium</taxon>
    </lineage>
</organism>
<name>A0A2K1KEK3_PHYPA</name>
<protein>
    <submittedName>
        <fullName evidence="1 2">Uncharacterized protein</fullName>
    </submittedName>
</protein>
<reference evidence="1 3" key="1">
    <citation type="journal article" date="2008" name="Science">
        <title>The Physcomitrella genome reveals evolutionary insights into the conquest of land by plants.</title>
        <authorList>
            <person name="Rensing S."/>
            <person name="Lang D."/>
            <person name="Zimmer A."/>
            <person name="Terry A."/>
            <person name="Salamov A."/>
            <person name="Shapiro H."/>
            <person name="Nishiyama T."/>
            <person name="Perroud P.-F."/>
            <person name="Lindquist E."/>
            <person name="Kamisugi Y."/>
            <person name="Tanahashi T."/>
            <person name="Sakakibara K."/>
            <person name="Fujita T."/>
            <person name="Oishi K."/>
            <person name="Shin-I T."/>
            <person name="Kuroki Y."/>
            <person name="Toyoda A."/>
            <person name="Suzuki Y."/>
            <person name="Hashimoto A."/>
            <person name="Yamaguchi K."/>
            <person name="Sugano A."/>
            <person name="Kohara Y."/>
            <person name="Fujiyama A."/>
            <person name="Anterola A."/>
            <person name="Aoki S."/>
            <person name="Ashton N."/>
            <person name="Barbazuk W.B."/>
            <person name="Barker E."/>
            <person name="Bennetzen J."/>
            <person name="Bezanilla M."/>
            <person name="Blankenship R."/>
            <person name="Cho S.H."/>
            <person name="Dutcher S."/>
            <person name="Estelle M."/>
            <person name="Fawcett J.A."/>
            <person name="Gundlach H."/>
            <person name="Hanada K."/>
            <person name="Heyl A."/>
            <person name="Hicks K.A."/>
            <person name="Hugh J."/>
            <person name="Lohr M."/>
            <person name="Mayer K."/>
            <person name="Melkozernov A."/>
            <person name="Murata T."/>
            <person name="Nelson D."/>
            <person name="Pils B."/>
            <person name="Prigge M."/>
            <person name="Reiss B."/>
            <person name="Renner T."/>
            <person name="Rombauts S."/>
            <person name="Rushton P."/>
            <person name="Sanderfoot A."/>
            <person name="Schween G."/>
            <person name="Shiu S.-H."/>
            <person name="Stueber K."/>
            <person name="Theodoulou F.L."/>
            <person name="Tu H."/>
            <person name="Van de Peer Y."/>
            <person name="Verrier P.J."/>
            <person name="Waters E."/>
            <person name="Wood A."/>
            <person name="Yang L."/>
            <person name="Cove D."/>
            <person name="Cuming A."/>
            <person name="Hasebe M."/>
            <person name="Lucas S."/>
            <person name="Mishler D.B."/>
            <person name="Reski R."/>
            <person name="Grigoriev I."/>
            <person name="Quatrano R.S."/>
            <person name="Boore J.L."/>
        </authorList>
    </citation>
    <scope>NUCLEOTIDE SEQUENCE [LARGE SCALE GENOMIC DNA]</scope>
    <source>
        <strain evidence="2 3">cv. Gransden 2004</strain>
    </source>
</reference>
<dbReference type="EMBL" id="ABEU02000006">
    <property type="protein sequence ID" value="PNR52202.1"/>
    <property type="molecule type" value="Genomic_DNA"/>
</dbReference>
<keyword evidence="3" id="KW-1185">Reference proteome</keyword>
<gene>
    <name evidence="1" type="ORF">PHYPA_008576</name>
</gene>
<evidence type="ECO:0000313" key="2">
    <source>
        <dbReference type="EnsemblPlants" id="Pp3c6_6109V3.1"/>
    </source>
</evidence>
<sequence length="232" mass="25626">MEWTWKPFRCNVTSQINSRSFFFVIGASLPGRSALKTRQSSSNSLGAPIPSIGSHAYRSRILDDGSYLCFLSYSKVIKAIDTTYPPPHSPTLLLTTITNALIVASRSSWSRARIASSLVLQYRRYGWRQSAKEVDRGFDCCQPALQLPIRFMNNPSFGLVHVHHLANFSCVVSLSSSPDSRGLSGSDRPLSIIFICISLSRCAQGSLVGLRCKVLLHTPQMSTTTVAERIEP</sequence>
<dbReference type="Gramene" id="Pp3c6_6109V3.1">
    <property type="protein sequence ID" value="Pp3c6_6109V3.1"/>
    <property type="gene ID" value="Pp3c6_6109"/>
</dbReference>
<accession>A0A2K1KEK3</accession>
<reference evidence="2" key="3">
    <citation type="submission" date="2020-12" db="UniProtKB">
        <authorList>
            <consortium name="EnsemblPlants"/>
        </authorList>
    </citation>
    <scope>IDENTIFICATION</scope>
</reference>
<dbReference type="EnsemblPlants" id="Pp3c6_6109V3.1">
    <property type="protein sequence ID" value="Pp3c6_6109V3.1"/>
    <property type="gene ID" value="Pp3c6_6109"/>
</dbReference>
<dbReference type="AlphaFoldDB" id="A0A2K1KEK3"/>